<accession>A0A7D5PES3</accession>
<evidence type="ECO:0000313" key="4">
    <source>
        <dbReference type="Proteomes" id="UP000509346"/>
    </source>
</evidence>
<feature type="transmembrane region" description="Helical" evidence="2">
    <location>
        <begin position="138"/>
        <end position="163"/>
    </location>
</feature>
<feature type="transmembrane region" description="Helical" evidence="2">
    <location>
        <begin position="383"/>
        <end position="406"/>
    </location>
</feature>
<dbReference type="AlphaFoldDB" id="A0A7D5PES3"/>
<dbReference type="RefSeq" id="WP_179922408.1">
    <property type="nucleotide sequence ID" value="NZ_CP058909.1"/>
</dbReference>
<evidence type="ECO:0000313" key="3">
    <source>
        <dbReference type="EMBL" id="QLH81939.1"/>
    </source>
</evidence>
<dbReference type="GeneID" id="56082923"/>
<organism evidence="3 4">
    <name type="scientific">Halosimplex pelagicum</name>
    <dbReference type="NCBI Taxonomy" id="869886"/>
    <lineage>
        <taxon>Archaea</taxon>
        <taxon>Methanobacteriati</taxon>
        <taxon>Methanobacteriota</taxon>
        <taxon>Stenosarchaea group</taxon>
        <taxon>Halobacteria</taxon>
        <taxon>Halobacteriales</taxon>
        <taxon>Haloarculaceae</taxon>
        <taxon>Halosimplex</taxon>
    </lineage>
</organism>
<feature type="transmembrane region" description="Helical" evidence="2">
    <location>
        <begin position="426"/>
        <end position="447"/>
    </location>
</feature>
<feature type="transmembrane region" description="Helical" evidence="2">
    <location>
        <begin position="353"/>
        <end position="371"/>
    </location>
</feature>
<reference evidence="3 4" key="1">
    <citation type="submission" date="2020-07" db="EMBL/GenBank/DDBJ databases">
        <title>Halosimplex litoreum sp. nov. and Halosimplex rubrum sp. nov., isolated from different salt environments.</title>
        <authorList>
            <person name="Cui H."/>
        </authorList>
    </citation>
    <scope>NUCLEOTIDE SEQUENCE [LARGE SCALE GENOMIC DNA]</scope>
    <source>
        <strain evidence="3 4">R2</strain>
    </source>
</reference>
<evidence type="ECO:0000256" key="2">
    <source>
        <dbReference type="SAM" id="Phobius"/>
    </source>
</evidence>
<feature type="transmembrane region" description="Helical" evidence="2">
    <location>
        <begin position="554"/>
        <end position="573"/>
    </location>
</feature>
<feature type="transmembrane region" description="Helical" evidence="2">
    <location>
        <begin position="459"/>
        <end position="484"/>
    </location>
</feature>
<dbReference type="Proteomes" id="UP000509346">
    <property type="component" value="Chromosome"/>
</dbReference>
<dbReference type="KEGG" id="hpel:HZS54_10000"/>
<feature type="transmembrane region" description="Helical" evidence="2">
    <location>
        <begin position="52"/>
        <end position="72"/>
    </location>
</feature>
<dbReference type="OrthoDB" id="205375at2157"/>
<sequence length="583" mass="58428">MSQTNESRPERGPAAGRASPSRRGRFPSPSVSATVARVELRRMFRRVRAQDVWLALVAVGALAVLAVLPIAFDAASAWGATLASGDAAPAATVSLLVASGWVFVLAMGVVAGVGSYGEIDEPAGMLTIRPPKDIAGGLLLMNAVGYVPYVVVPFGVGFAGLAAGAGTPSPLVGGLLATAALLASAMAIGYPAGLALKGAVRRSKWLSRLKPVLGAVVGVAYFWVMFAGHLPAVIDALSPVLRGPPLAWLGDLALVTTPGAGASPVGAAAAVGLAVAAVPIGTLATVRAAEFAWFADEQRDTGDEAEPGEASAAASGAVTPTGSTRLGDALGLVCRRQGTAGVAATTLVRAYRAPLQLLFAAVPLLFALPMVEGALASGTVPSYAPWFAMLYGAWAAGVAAPLNLLGNQGATLPGLLTSRASGREVVHGHVLAVVAPVAPVAALLSGAAARASGRSTGEAVGFAALALVVVAGGAVVAAALGARFPRFDGIDVTADRTATPPSKAAFALYSILATLGVSAAGVLTDELYRVVIHSLLAPRLPFGLTLSVTGLERVALGVAVVLVAAVPAAYVLAVRRVSEYRLA</sequence>
<feature type="region of interest" description="Disordered" evidence="1">
    <location>
        <begin position="300"/>
        <end position="320"/>
    </location>
</feature>
<feature type="transmembrane region" description="Helical" evidence="2">
    <location>
        <begin position="212"/>
        <end position="234"/>
    </location>
</feature>
<evidence type="ECO:0000256" key="1">
    <source>
        <dbReference type="SAM" id="MobiDB-lite"/>
    </source>
</evidence>
<keyword evidence="2" id="KW-0472">Membrane</keyword>
<feature type="transmembrane region" description="Helical" evidence="2">
    <location>
        <begin position="92"/>
        <end position="117"/>
    </location>
</feature>
<feature type="compositionally biased region" description="Low complexity" evidence="1">
    <location>
        <begin position="308"/>
        <end position="320"/>
    </location>
</feature>
<feature type="transmembrane region" description="Helical" evidence="2">
    <location>
        <begin position="175"/>
        <end position="200"/>
    </location>
</feature>
<keyword evidence="2" id="KW-1133">Transmembrane helix</keyword>
<keyword evidence="2" id="KW-0812">Transmembrane</keyword>
<keyword evidence="4" id="KW-1185">Reference proteome</keyword>
<feature type="transmembrane region" description="Helical" evidence="2">
    <location>
        <begin position="504"/>
        <end position="523"/>
    </location>
</feature>
<feature type="region of interest" description="Disordered" evidence="1">
    <location>
        <begin position="1"/>
        <end position="30"/>
    </location>
</feature>
<protein>
    <submittedName>
        <fullName evidence="3">Uncharacterized protein</fullName>
    </submittedName>
</protein>
<proteinExistence type="predicted"/>
<dbReference type="EMBL" id="CP058909">
    <property type="protein sequence ID" value="QLH81939.1"/>
    <property type="molecule type" value="Genomic_DNA"/>
</dbReference>
<name>A0A7D5PES3_9EURY</name>
<gene>
    <name evidence="3" type="ORF">HZS54_10000</name>
</gene>